<keyword evidence="1" id="KW-1133">Transmembrane helix</keyword>
<feature type="transmembrane region" description="Helical" evidence="1">
    <location>
        <begin position="1086"/>
        <end position="1105"/>
    </location>
</feature>
<dbReference type="OrthoDB" id="391687at2"/>
<name>A0A2K8P3L0_9MOLU</name>
<feature type="transmembrane region" description="Helical" evidence="1">
    <location>
        <begin position="1126"/>
        <end position="1145"/>
    </location>
</feature>
<organism evidence="2 3">
    <name type="scientific">Mesoplasma tabanidae</name>
    <dbReference type="NCBI Taxonomy" id="219745"/>
    <lineage>
        <taxon>Bacteria</taxon>
        <taxon>Bacillati</taxon>
        <taxon>Mycoplasmatota</taxon>
        <taxon>Mollicutes</taxon>
        <taxon>Entomoplasmatales</taxon>
        <taxon>Entomoplasmataceae</taxon>
        <taxon>Mesoplasma</taxon>
    </lineage>
</organism>
<feature type="transmembrane region" description="Helical" evidence="1">
    <location>
        <begin position="463"/>
        <end position="492"/>
    </location>
</feature>
<dbReference type="AlphaFoldDB" id="A0A2K8P3L0"/>
<evidence type="ECO:0008006" key="4">
    <source>
        <dbReference type="Google" id="ProtNLM"/>
    </source>
</evidence>
<feature type="transmembrane region" description="Helical" evidence="1">
    <location>
        <begin position="422"/>
        <end position="442"/>
    </location>
</feature>
<keyword evidence="1" id="KW-0472">Membrane</keyword>
<dbReference type="EMBL" id="CP024969">
    <property type="protein sequence ID" value="ATZ21276.1"/>
    <property type="molecule type" value="Genomic_DNA"/>
</dbReference>
<feature type="transmembrane region" description="Helical" evidence="1">
    <location>
        <begin position="20"/>
        <end position="42"/>
    </location>
</feature>
<dbReference type="Proteomes" id="UP000232223">
    <property type="component" value="Chromosome"/>
</dbReference>
<dbReference type="KEGG" id="mtab:MTABA_v1c00700"/>
<evidence type="ECO:0000313" key="3">
    <source>
        <dbReference type="Proteomes" id="UP000232223"/>
    </source>
</evidence>
<reference evidence="2 3" key="1">
    <citation type="submission" date="2017-11" db="EMBL/GenBank/DDBJ databases">
        <title>Genome sequence of Mesoplasma tabanidae BARC 857 (ATCC 49584).</title>
        <authorList>
            <person name="Lo W.-S."/>
            <person name="Kuo C.-H."/>
        </authorList>
    </citation>
    <scope>NUCLEOTIDE SEQUENCE [LARGE SCALE GENOMIC DNA]</scope>
    <source>
        <strain evidence="2 3">BARC 857</strain>
    </source>
</reference>
<evidence type="ECO:0000313" key="2">
    <source>
        <dbReference type="EMBL" id="ATZ21276.1"/>
    </source>
</evidence>
<accession>A0A2K8P3L0</accession>
<gene>
    <name evidence="2" type="ORF">MTABA_v1c00700</name>
</gene>
<evidence type="ECO:0000256" key="1">
    <source>
        <dbReference type="SAM" id="Phobius"/>
    </source>
</evidence>
<keyword evidence="1" id="KW-0812">Transmembrane</keyword>
<feature type="transmembrane region" description="Helical" evidence="1">
    <location>
        <begin position="1165"/>
        <end position="1189"/>
    </location>
</feature>
<proteinExistence type="predicted"/>
<keyword evidence="3" id="KW-1185">Reference proteome</keyword>
<feature type="transmembrane region" description="Helical" evidence="1">
    <location>
        <begin position="589"/>
        <end position="608"/>
    </location>
</feature>
<feature type="transmembrane region" description="Helical" evidence="1">
    <location>
        <begin position="512"/>
        <end position="540"/>
    </location>
</feature>
<dbReference type="GO" id="GO:0005886">
    <property type="term" value="C:plasma membrane"/>
    <property type="evidence" value="ECO:0007669"/>
    <property type="project" value="UniProtKB-SubCell"/>
</dbReference>
<dbReference type="RefSeq" id="WP_100679243.1">
    <property type="nucleotide sequence ID" value="NZ_CP024969.1"/>
</dbReference>
<protein>
    <recommendedName>
        <fullName evidence="4">ABC transporter permease</fullName>
    </recommendedName>
</protein>
<sequence>MKLRLILKQSWKDYKNKSILYFVFIIFLTIILGVVIGILSFISYSRLNISDAHATRYAGQIYLNNGVVSEKYDGIKPLEKRAVYDKNGKLKEYIINNIQEETKNDLKSDINSIVNIYIDFLGQYFNGDLKEFKNNTNQSLNQEELEAKMNIILNGYKNINIDNKDLINFCIQINKDLYKNLPLVSSQLMLIYFYDNFKNDFDLWSHPIKWDIKDDNNNYITTSLAPSYIDNYETFEKFNEHPEFHSNKASNFKIYNEIKTESLSPEEKKMVYEGKFIYVNPRYLEVNNYELGDKINIFIDDISYSMLIKGTIMTPLTTTMNSNQGRFVISPEAYYNLFGKKGLNYENKKDLRLDNQRILFTQKYNSTKKSNLEIINRMNEDFQFSAEYDNEGLLLQNKLNTIWTDSLKDDTYFITINLLNKIMYVIIFGLLVIIFVVFYFMCENFLRLQRDDFYNLKAMGNNNFVLTLLASFSAVIPIAVSLIFSLFISVPISNMFANSVSSSYSFTWPPILFTWNLVIYVIAIISIIFSIFMFNNFIVLSGKKSKISKFKETKKPSKFIINTKKMLTPLPSRTRIGFSFALSNIAKNIYCLIILSLAFTVILFTFQFNVSVNNSASSMISFAYPDISIKYQSNYWDFQSIYEKETDSNDVIKKYKYSSEQINSYEELEKYIKVTNSESFIEMLVDTSFDIQSFNNYNKEKNDISNYIITGDFIFWLANSIPNQESLSLIINNLVIPKILANTAISETDKEKAINWLKDQNNQDLIWEYYKLFKDKVNSMKSDLDKLELNETSKFPVNVLFGKTVVIPSKKSYWSSGVSFSNISDGNEWGSATSVSASRRQKQDSFGTETELFSSSEYKSTITKVKMENGVDAPALKVEVAKPLADRYRMRVGDSMLMSVNSLKTNEISEVRIPISIAAIKTNDLLTQNIYFEKTDYFEVLKETIQNRAVPLKDFDPAWTSYMKLIDEIIEKSNSVYNNESFILNNAQFSTEDIPVNLKYLTLPKISNLVVKDNLLPVKTDLENENRTDLLSYWDKIESPSEFWNSKNGKYINSLSSDLWNYRLIKEAILLKAKPFQNIMRILDQVLVGMVLAISLVLISLILLENKNTIVLFKSLGYKTREINKYLVTGYLLAATWAIIIALILNKYIIAYLSPIVYQSVGISLIYVLSYSYILYGVILTTTFIFLILSSIKIYTKRQNPKDVIK</sequence>